<accession>A0A2U9AYX4</accession>
<evidence type="ECO:0000256" key="2">
    <source>
        <dbReference type="ARBA" id="ARBA00022490"/>
    </source>
</evidence>
<evidence type="ECO:0000256" key="1">
    <source>
        <dbReference type="ARBA" id="ARBA00004496"/>
    </source>
</evidence>
<protein>
    <submittedName>
        <fullName evidence="10">Putative metastasis suppressor protein 1</fullName>
    </submittedName>
</protein>
<feature type="compositionally biased region" description="Low complexity" evidence="7">
    <location>
        <begin position="255"/>
        <end position="306"/>
    </location>
</feature>
<comment type="similarity">
    <text evidence="6">Belongs to the MTSS family.</text>
</comment>
<feature type="region of interest" description="Disordered" evidence="7">
    <location>
        <begin position="526"/>
        <end position="552"/>
    </location>
</feature>
<feature type="compositionally biased region" description="Polar residues" evidence="7">
    <location>
        <begin position="346"/>
        <end position="365"/>
    </location>
</feature>
<dbReference type="Pfam" id="PF08397">
    <property type="entry name" value="IMD"/>
    <property type="match status" value="1"/>
</dbReference>
<organism evidence="10 11">
    <name type="scientific">Scophthalmus maximus</name>
    <name type="common">Turbot</name>
    <name type="synonym">Psetta maxima</name>
    <dbReference type="NCBI Taxonomy" id="52904"/>
    <lineage>
        <taxon>Eukaryota</taxon>
        <taxon>Metazoa</taxon>
        <taxon>Chordata</taxon>
        <taxon>Craniata</taxon>
        <taxon>Vertebrata</taxon>
        <taxon>Euteleostomi</taxon>
        <taxon>Actinopterygii</taxon>
        <taxon>Neopterygii</taxon>
        <taxon>Teleostei</taxon>
        <taxon>Neoteleostei</taxon>
        <taxon>Acanthomorphata</taxon>
        <taxon>Carangaria</taxon>
        <taxon>Pleuronectiformes</taxon>
        <taxon>Pleuronectoidei</taxon>
        <taxon>Scophthalmidae</taxon>
        <taxon>Scophthalmus</taxon>
    </lineage>
</organism>
<dbReference type="InterPro" id="IPR030127">
    <property type="entry name" value="MTSS1/MTSS2"/>
</dbReference>
<feature type="region of interest" description="Disordered" evidence="7">
    <location>
        <begin position="255"/>
        <end position="370"/>
    </location>
</feature>
<feature type="region of interest" description="Disordered" evidence="7">
    <location>
        <begin position="672"/>
        <end position="693"/>
    </location>
</feature>
<dbReference type="PROSITE" id="PS51338">
    <property type="entry name" value="IMD"/>
    <property type="match status" value="1"/>
</dbReference>
<dbReference type="InterPro" id="IPR013606">
    <property type="entry name" value="I-BAR_dom"/>
</dbReference>
<dbReference type="CDD" id="cd07643">
    <property type="entry name" value="I-BAR_IMD_MIM"/>
    <property type="match status" value="1"/>
</dbReference>
<dbReference type="EMBL" id="CP026243">
    <property type="protein sequence ID" value="AWO96893.1"/>
    <property type="molecule type" value="Genomic_DNA"/>
</dbReference>
<dbReference type="GO" id="GO:0007009">
    <property type="term" value="P:plasma membrane organization"/>
    <property type="evidence" value="ECO:0007669"/>
    <property type="project" value="InterPro"/>
</dbReference>
<dbReference type="Pfam" id="PF02205">
    <property type="entry name" value="WH2"/>
    <property type="match status" value="1"/>
</dbReference>
<dbReference type="GO" id="GO:0034334">
    <property type="term" value="P:adherens junction maintenance"/>
    <property type="evidence" value="ECO:0007669"/>
    <property type="project" value="TreeGrafter"/>
</dbReference>
<keyword evidence="5" id="KW-0009">Actin-binding</keyword>
<dbReference type="PANTHER" id="PTHR15708:SF10">
    <property type="entry name" value="PROTEIN MTSS 1"/>
    <property type="match status" value="1"/>
</dbReference>
<feature type="region of interest" description="Disordered" evidence="7">
    <location>
        <begin position="630"/>
        <end position="652"/>
    </location>
</feature>
<reference evidence="10 11" key="1">
    <citation type="submission" date="2017-12" db="EMBL/GenBank/DDBJ databases">
        <title>Integrating genomic resources of turbot (Scophthalmus maximus) in depth evaluation of genetic and physical mapping variation across individuals.</title>
        <authorList>
            <person name="Martinez P."/>
        </authorList>
    </citation>
    <scope>NUCLEOTIDE SEQUENCE [LARGE SCALE GENOMIC DNA]</scope>
</reference>
<feature type="compositionally biased region" description="Polar residues" evidence="7">
    <location>
        <begin position="475"/>
        <end position="511"/>
    </location>
</feature>
<dbReference type="AlphaFoldDB" id="A0A2U9AYX4"/>
<keyword evidence="11" id="KW-1185">Reference proteome</keyword>
<evidence type="ECO:0000256" key="6">
    <source>
        <dbReference type="ARBA" id="ARBA00061293"/>
    </source>
</evidence>
<feature type="region of interest" description="Disordered" evidence="7">
    <location>
        <begin position="435"/>
        <end position="514"/>
    </location>
</feature>
<dbReference type="FunFam" id="1.20.1270.60:FF:000010">
    <property type="entry name" value="Metastasis suppressor 1, isoform CRA_e"/>
    <property type="match status" value="1"/>
</dbReference>
<evidence type="ECO:0000259" key="9">
    <source>
        <dbReference type="PROSITE" id="PS51338"/>
    </source>
</evidence>
<feature type="compositionally biased region" description="Polar residues" evidence="7">
    <location>
        <begin position="536"/>
        <end position="552"/>
    </location>
</feature>
<dbReference type="STRING" id="52904.ENSSMAP00000005570"/>
<dbReference type="GO" id="GO:0032233">
    <property type="term" value="P:positive regulation of actin filament bundle assembly"/>
    <property type="evidence" value="ECO:0007669"/>
    <property type="project" value="TreeGrafter"/>
</dbReference>
<dbReference type="PANTHER" id="PTHR15708">
    <property type="entry name" value="ACTIN BUNDLING/MISSING IN METASTASIS-RELATED"/>
    <property type="match status" value="1"/>
</dbReference>
<feature type="domain" description="WH2" evidence="8">
    <location>
        <begin position="742"/>
        <end position="759"/>
    </location>
</feature>
<dbReference type="Gene3D" id="1.20.1270.60">
    <property type="entry name" value="Arfaptin homology (AH) domain/BAR domain"/>
    <property type="match status" value="1"/>
</dbReference>
<proteinExistence type="inferred from homology"/>
<evidence type="ECO:0000313" key="11">
    <source>
        <dbReference type="Proteomes" id="UP000246464"/>
    </source>
</evidence>
<evidence type="ECO:0000313" key="10">
    <source>
        <dbReference type="EMBL" id="AWO96893.1"/>
    </source>
</evidence>
<feature type="compositionally biased region" description="Basic and acidic residues" evidence="7">
    <location>
        <begin position="526"/>
        <end position="535"/>
    </location>
</feature>
<sequence>MEAVIEKECSALGGLFQTVIGDMKSSCPIWEDFITKAGKLQSQLRVTAVAVASFLDAFQKVADLATNSRGGTRDIGSALTRMCMRHRSIEAKLKQFSIGFLEYLINPLQEQMEEWKRGVNTLDKDHAKEYKRARQEIKKKSSDTLKLQKKAKKGRGDIQPQLDSAMQDVSDKYILLEETEKQALRKALIEERQRFCCFVAMLRPVVDEEICMLGEVTHLQAISDDLKALTSDPHKLPPASEQVIMDLKGSDFSWSYQTPPSSPSTTMSRKSSMCSSLNSVNSSDSRGSSGSHSHSPSSSSSSSSSHHLFHHHQPRHRYRSSTLPQQAPARLSSISSHDSGFISSSQDQYMSPKSSSPMQPETKLSNGFDHYSPASSPYLHSNGGSLGSESATAFPFFPPSSSSSTSSSCPTRSWSRPASALLPDYPHNCTVGSPMVPSSRVPSWKDWAKPGPYDQPMVNTLRRKKDKETPAVIDSNGNMNSDGSQSSGPASTSARAPLQTPGSSASLQAADNETHEELALALSRGLELDTQRSSRDSIQCSSGYSTQTNTPCCSEDTIPSQVSDYDYFSMAGDQEPEQQQSDFDKSSTIPRNSDISQSYRRMFQTKRPASTAGLPSHGPVIITPGVATIRRTPSSKPSARRSGSVMGTGPIPIRTPVIPVKIPTVPDMSGAVNGSRNADEMGGGESPDSPTFAGGVCGDTLPVMSWSGQATTNPPTAALINQLTQQHLHSEIGSEGGEGEGGEGNMLVAIRKGVKLKRTLTNDRSAPRIA</sequence>
<dbReference type="GO" id="GO:0015629">
    <property type="term" value="C:actin cytoskeleton"/>
    <property type="evidence" value="ECO:0007669"/>
    <property type="project" value="TreeGrafter"/>
</dbReference>
<dbReference type="InterPro" id="IPR027267">
    <property type="entry name" value="AH/BAR_dom_sf"/>
</dbReference>
<keyword evidence="4" id="KW-0175">Coiled coil</keyword>
<feature type="domain" description="IMD" evidence="9">
    <location>
        <begin position="1"/>
        <end position="250"/>
    </location>
</feature>
<dbReference type="SUPFAM" id="SSF103657">
    <property type="entry name" value="BAR/IMD domain-like"/>
    <property type="match status" value="1"/>
</dbReference>
<evidence type="ECO:0000256" key="3">
    <source>
        <dbReference type="ARBA" id="ARBA00022553"/>
    </source>
</evidence>
<keyword evidence="3" id="KW-0597">Phosphoprotein</keyword>
<feature type="region of interest" description="Disordered" evidence="7">
    <location>
        <begin position="574"/>
        <end position="596"/>
    </location>
</feature>
<feature type="compositionally biased region" description="Polar residues" evidence="7">
    <location>
        <begin position="577"/>
        <end position="596"/>
    </location>
</feature>
<evidence type="ECO:0000256" key="7">
    <source>
        <dbReference type="SAM" id="MobiDB-lite"/>
    </source>
</evidence>
<feature type="compositionally biased region" description="Low complexity" evidence="7">
    <location>
        <begin position="332"/>
        <end position="345"/>
    </location>
</feature>
<dbReference type="InterPro" id="IPR003124">
    <property type="entry name" value="WH2_dom"/>
</dbReference>
<evidence type="ECO:0000259" key="8">
    <source>
        <dbReference type="PROSITE" id="PS51082"/>
    </source>
</evidence>
<dbReference type="PROSITE" id="PS51082">
    <property type="entry name" value="WH2"/>
    <property type="match status" value="1"/>
</dbReference>
<evidence type="ECO:0000256" key="4">
    <source>
        <dbReference type="ARBA" id="ARBA00023054"/>
    </source>
</evidence>
<evidence type="ECO:0000256" key="5">
    <source>
        <dbReference type="ARBA" id="ARBA00023203"/>
    </source>
</evidence>
<dbReference type="GO" id="GO:0005737">
    <property type="term" value="C:cytoplasm"/>
    <property type="evidence" value="ECO:0007669"/>
    <property type="project" value="UniProtKB-SubCell"/>
</dbReference>
<dbReference type="GO" id="GO:0003779">
    <property type="term" value="F:actin binding"/>
    <property type="evidence" value="ECO:0007669"/>
    <property type="project" value="UniProtKB-KW"/>
</dbReference>
<dbReference type="GO" id="GO:0005543">
    <property type="term" value="F:phospholipid binding"/>
    <property type="evidence" value="ECO:0007669"/>
    <property type="project" value="TreeGrafter"/>
</dbReference>
<dbReference type="Proteomes" id="UP000246464">
    <property type="component" value="Chromosome 1"/>
</dbReference>
<gene>
    <name evidence="10" type="ORF">SMAX5B_011768</name>
</gene>
<feature type="compositionally biased region" description="Basic residues" evidence="7">
    <location>
        <begin position="307"/>
        <end position="319"/>
    </location>
</feature>
<keyword evidence="2" id="KW-0963">Cytoplasm</keyword>
<name>A0A2U9AYX4_SCOMX</name>
<dbReference type="GO" id="GO:0009898">
    <property type="term" value="C:cytoplasmic side of plasma membrane"/>
    <property type="evidence" value="ECO:0007669"/>
    <property type="project" value="TreeGrafter"/>
</dbReference>
<comment type="subcellular location">
    <subcellularLocation>
        <location evidence="1">Cytoplasm</location>
    </subcellularLocation>
</comment>